<dbReference type="Gene3D" id="3.60.10.10">
    <property type="entry name" value="Endonuclease/exonuclease/phosphatase"/>
    <property type="match status" value="1"/>
</dbReference>
<dbReference type="InterPro" id="IPR036691">
    <property type="entry name" value="Endo/exonu/phosph_ase_sf"/>
</dbReference>
<feature type="region of interest" description="Disordered" evidence="1">
    <location>
        <begin position="35"/>
        <end position="92"/>
    </location>
</feature>
<evidence type="ECO:0000256" key="1">
    <source>
        <dbReference type="SAM" id="MobiDB-lite"/>
    </source>
</evidence>
<keyword evidence="3" id="KW-1185">Reference proteome</keyword>
<protein>
    <recommendedName>
        <fullName evidence="4">Endonuclease/Exonuclease/phosphatase family protein</fullName>
    </recommendedName>
</protein>
<organism evidence="2 3">
    <name type="scientific">Pseudobacteriovorax antillogorgiicola</name>
    <dbReference type="NCBI Taxonomy" id="1513793"/>
    <lineage>
        <taxon>Bacteria</taxon>
        <taxon>Pseudomonadati</taxon>
        <taxon>Bdellovibrionota</taxon>
        <taxon>Oligoflexia</taxon>
        <taxon>Oligoflexales</taxon>
        <taxon>Pseudobacteriovoracaceae</taxon>
        <taxon>Pseudobacteriovorax</taxon>
    </lineage>
</organism>
<dbReference type="RefSeq" id="WP_132326338.1">
    <property type="nucleotide sequence ID" value="NZ_FWZT01000046.1"/>
</dbReference>
<reference evidence="3" key="1">
    <citation type="submission" date="2017-04" db="EMBL/GenBank/DDBJ databases">
        <authorList>
            <person name="Varghese N."/>
            <person name="Submissions S."/>
        </authorList>
    </citation>
    <scope>NUCLEOTIDE SEQUENCE [LARGE SCALE GENOMIC DNA]</scope>
    <source>
        <strain evidence="3">RKEM611</strain>
    </source>
</reference>
<dbReference type="AlphaFoldDB" id="A0A1Y6CQX6"/>
<evidence type="ECO:0000313" key="2">
    <source>
        <dbReference type="EMBL" id="SMF83316.1"/>
    </source>
</evidence>
<feature type="compositionally biased region" description="Polar residues" evidence="1">
    <location>
        <begin position="65"/>
        <end position="78"/>
    </location>
</feature>
<evidence type="ECO:0000313" key="3">
    <source>
        <dbReference type="Proteomes" id="UP000192907"/>
    </source>
</evidence>
<dbReference type="SUPFAM" id="SSF56219">
    <property type="entry name" value="DNase I-like"/>
    <property type="match status" value="1"/>
</dbReference>
<dbReference type="Proteomes" id="UP000192907">
    <property type="component" value="Unassembled WGS sequence"/>
</dbReference>
<accession>A0A1Y6CQX6</accession>
<sequence>MRLALALKNYEVVVLVCLTFGSSACKQLDVQMPLRQKTDTSDSSDKPSSKNDRPDPAQPKDQSPDPEQNQEKPSSNPGNVEPEPPKTFRASTFNVDYRNKNFEQISDVINSVRADQPYIVGTQENQEPEAIAGTSSLGLTKLGKGVGDNSLYYSSDFKLVNQGQVDIDRDGHAERSLVWSVYVIGEKQVVVFNTHLPHGAISDVPSESPAPADAHAKTAQMLLNIWQSEFAGSAAVVLCDCNTGKVAGQSFTEALTQGTSFQLAQESGLDRVFFTKDALIEVNSGVGGFATEEYHRVTWAEFSFKN</sequence>
<feature type="compositionally biased region" description="Basic and acidic residues" evidence="1">
    <location>
        <begin position="36"/>
        <end position="55"/>
    </location>
</feature>
<gene>
    <name evidence="2" type="ORF">SAMN06296036_1464</name>
</gene>
<dbReference type="EMBL" id="FWZT01000046">
    <property type="protein sequence ID" value="SMF83316.1"/>
    <property type="molecule type" value="Genomic_DNA"/>
</dbReference>
<proteinExistence type="predicted"/>
<dbReference type="PROSITE" id="PS51257">
    <property type="entry name" value="PROKAR_LIPOPROTEIN"/>
    <property type="match status" value="1"/>
</dbReference>
<evidence type="ECO:0008006" key="4">
    <source>
        <dbReference type="Google" id="ProtNLM"/>
    </source>
</evidence>
<name>A0A1Y6CQX6_9BACT</name>